<gene>
    <name evidence="2" type="ORF">CK203_108439</name>
</gene>
<dbReference type="Proteomes" id="UP000288805">
    <property type="component" value="Unassembled WGS sequence"/>
</dbReference>
<organism evidence="2 3">
    <name type="scientific">Vitis vinifera</name>
    <name type="common">Grape</name>
    <dbReference type="NCBI Taxonomy" id="29760"/>
    <lineage>
        <taxon>Eukaryota</taxon>
        <taxon>Viridiplantae</taxon>
        <taxon>Streptophyta</taxon>
        <taxon>Embryophyta</taxon>
        <taxon>Tracheophyta</taxon>
        <taxon>Spermatophyta</taxon>
        <taxon>Magnoliopsida</taxon>
        <taxon>eudicotyledons</taxon>
        <taxon>Gunneridae</taxon>
        <taxon>Pentapetalae</taxon>
        <taxon>rosids</taxon>
        <taxon>Vitales</taxon>
        <taxon>Vitaceae</taxon>
        <taxon>Viteae</taxon>
        <taxon>Vitis</taxon>
    </lineage>
</organism>
<proteinExistence type="predicted"/>
<evidence type="ECO:0000313" key="2">
    <source>
        <dbReference type="EMBL" id="RVW31144.1"/>
    </source>
</evidence>
<protein>
    <submittedName>
        <fullName evidence="2">Uncharacterized protein</fullName>
    </submittedName>
</protein>
<reference evidence="2 3" key="1">
    <citation type="journal article" date="2018" name="PLoS Genet.">
        <title>Population sequencing reveals clonal diversity and ancestral inbreeding in the grapevine cultivar Chardonnay.</title>
        <authorList>
            <person name="Roach M.J."/>
            <person name="Johnson D.L."/>
            <person name="Bohlmann J."/>
            <person name="van Vuuren H.J."/>
            <person name="Jones S.J."/>
            <person name="Pretorius I.S."/>
            <person name="Schmidt S.A."/>
            <person name="Borneman A.R."/>
        </authorList>
    </citation>
    <scope>NUCLEOTIDE SEQUENCE [LARGE SCALE GENOMIC DNA]</scope>
    <source>
        <strain evidence="3">cv. Chardonnay</strain>
        <tissue evidence="2">Leaf</tissue>
    </source>
</reference>
<evidence type="ECO:0000256" key="1">
    <source>
        <dbReference type="SAM" id="MobiDB-lite"/>
    </source>
</evidence>
<dbReference type="AlphaFoldDB" id="A0A438D6V2"/>
<dbReference type="EMBL" id="QGNW01001766">
    <property type="protein sequence ID" value="RVW31144.1"/>
    <property type="molecule type" value="Genomic_DNA"/>
</dbReference>
<evidence type="ECO:0000313" key="3">
    <source>
        <dbReference type="Proteomes" id="UP000288805"/>
    </source>
</evidence>
<sequence length="297" mass="33358">MVLRSLQPRIARHVVGVPFANFGSLVLALYDVEDDISRGLWTDSSPSDIKGKKPFLDTGQWMPRAPRPAYDQTYTPQTLACLIMPPKALKDPRFPTRPQDSHAMLLNSLRELAVFTVRHVVEPGSSEAYRGRVVDYSPLLSRRLSRFRLRVRMDLHCAYDQGPGHETSMHCFEACSPGFDRPRDDQTQRPFMPDVIYEMSGMTLGPRMPAPFRLVPEAASVQATTVEPLILPHYSVQYIFRGGRLMRQPPPAAARPVEGTSAPDEVRAEDDEDLETTIEYSGSYFHLSLLVSSSNSP</sequence>
<accession>A0A438D6V2</accession>
<name>A0A438D6V2_VITVI</name>
<feature type="region of interest" description="Disordered" evidence="1">
    <location>
        <begin position="249"/>
        <end position="272"/>
    </location>
</feature>
<comment type="caution">
    <text evidence="2">The sequence shown here is derived from an EMBL/GenBank/DDBJ whole genome shotgun (WGS) entry which is preliminary data.</text>
</comment>